<keyword evidence="1" id="KW-1133">Transmembrane helix</keyword>
<dbReference type="OrthoDB" id="17458at2759"/>
<dbReference type="AlphaFoldDB" id="A0A8H3EVT4"/>
<feature type="transmembrane region" description="Helical" evidence="1">
    <location>
        <begin position="376"/>
        <end position="397"/>
    </location>
</feature>
<dbReference type="Gene3D" id="1.10.287.110">
    <property type="entry name" value="DnaJ domain"/>
    <property type="match status" value="1"/>
</dbReference>
<dbReference type="InterPro" id="IPR001623">
    <property type="entry name" value="DnaJ_domain"/>
</dbReference>
<organism evidence="3 4">
    <name type="scientific">Gomphillus americanus</name>
    <dbReference type="NCBI Taxonomy" id="1940652"/>
    <lineage>
        <taxon>Eukaryota</taxon>
        <taxon>Fungi</taxon>
        <taxon>Dikarya</taxon>
        <taxon>Ascomycota</taxon>
        <taxon>Pezizomycotina</taxon>
        <taxon>Lecanoromycetes</taxon>
        <taxon>OSLEUM clade</taxon>
        <taxon>Ostropomycetidae</taxon>
        <taxon>Ostropales</taxon>
        <taxon>Graphidaceae</taxon>
        <taxon>Gomphilloideae</taxon>
        <taxon>Gomphillus</taxon>
    </lineage>
</organism>
<accession>A0A8H3EVT4</accession>
<gene>
    <name evidence="3" type="ORF">GOMPHAMPRED_007960</name>
</gene>
<dbReference type="Proteomes" id="UP000664169">
    <property type="component" value="Unassembled WGS sequence"/>
</dbReference>
<evidence type="ECO:0000259" key="2">
    <source>
        <dbReference type="PROSITE" id="PS50076"/>
    </source>
</evidence>
<proteinExistence type="predicted"/>
<comment type="caution">
    <text evidence="3">The sequence shown here is derived from an EMBL/GenBank/DDBJ whole genome shotgun (WGS) entry which is preliminary data.</text>
</comment>
<keyword evidence="1" id="KW-0812">Transmembrane</keyword>
<name>A0A8H3EVT4_9LECA</name>
<protein>
    <recommendedName>
        <fullName evidence="2">J domain-containing protein</fullName>
    </recommendedName>
</protein>
<feature type="domain" description="J" evidence="2">
    <location>
        <begin position="178"/>
        <end position="271"/>
    </location>
</feature>
<keyword evidence="4" id="KW-1185">Reference proteome</keyword>
<reference evidence="3" key="1">
    <citation type="submission" date="2021-03" db="EMBL/GenBank/DDBJ databases">
        <authorList>
            <person name="Tagirdzhanova G."/>
        </authorList>
    </citation>
    <scope>NUCLEOTIDE SEQUENCE</scope>
</reference>
<evidence type="ECO:0000313" key="3">
    <source>
        <dbReference type="EMBL" id="CAF9913549.1"/>
    </source>
</evidence>
<keyword evidence="1" id="KW-0472">Membrane</keyword>
<dbReference type="SUPFAM" id="SSF46565">
    <property type="entry name" value="Chaperone J-domain"/>
    <property type="match status" value="1"/>
</dbReference>
<dbReference type="EMBL" id="CAJPDQ010000008">
    <property type="protein sequence ID" value="CAF9913549.1"/>
    <property type="molecule type" value="Genomic_DNA"/>
</dbReference>
<evidence type="ECO:0000313" key="4">
    <source>
        <dbReference type="Proteomes" id="UP000664169"/>
    </source>
</evidence>
<evidence type="ECO:0000256" key="1">
    <source>
        <dbReference type="SAM" id="Phobius"/>
    </source>
</evidence>
<sequence length="470" mass="54350">MNVWKEAVITECWNARIQEFFGKNASVLARALRANETLKFCVLIGRAPIIIRAVMQYEECNFGKPCHDVIDWTRKFEPDIYIVSTMLKPSKTLLSSGGGLQHLWTATSPITTSSGYTGQPRQRYLQTQNSAQSKRQWQDARYPCRCQCLESNSNRRVKQIRMAHTSSSPPLPDHDPESYWPTLSPNQQPTPYDILSHPISGPYNKRRFTYLVKLYHPDSCATSGEQVGQPTSKTHPSVLPPQIRLRRYHLLIQAHSILSSPDRRAAYDRHGAGWASIPSLEDLRRENTARGWAAARDHQAGSPSHCATWEDWEEWWDRQVQRQRREDENIFAHDFTRYNETASERAERQAWWVAWIHARRHWPGYYPPASERQRTIYVSNGLFVLLIVSFTIGGAMYELSRAGRSSSSFMAQLERANQESWEDLSRRRKESREFENRGERVGRFLKERGDDRVFGGKIYEKASTDGEANT</sequence>
<dbReference type="InterPro" id="IPR036869">
    <property type="entry name" value="J_dom_sf"/>
</dbReference>
<dbReference type="PROSITE" id="PS50076">
    <property type="entry name" value="DNAJ_2"/>
    <property type="match status" value="1"/>
</dbReference>